<keyword evidence="2" id="KW-1185">Reference proteome</keyword>
<evidence type="ECO:0000313" key="1">
    <source>
        <dbReference type="EMBL" id="RSH86399.1"/>
    </source>
</evidence>
<sequence>MDKVEQDFATVESNASDKAREWGNVAFAKGDYGNALAAYTEAIEANIWDPKAWGNRSLTYLRLESK</sequence>
<gene>
    <name evidence="1" type="ORF">EHS24_004649</name>
</gene>
<dbReference type="Gene3D" id="1.25.40.10">
    <property type="entry name" value="Tetratricopeptide repeat domain"/>
    <property type="match status" value="1"/>
</dbReference>
<dbReference type="RefSeq" id="XP_028479184.1">
    <property type="nucleotide sequence ID" value="XM_028620212.1"/>
</dbReference>
<name>A0A427Y5M6_9TREE</name>
<comment type="caution">
    <text evidence="1">The sequence shown here is derived from an EMBL/GenBank/DDBJ whole genome shotgun (WGS) entry which is preliminary data.</text>
</comment>
<dbReference type="STRING" id="105984.A0A427Y5M6"/>
<organism evidence="1 2">
    <name type="scientific">Apiotrichum porosum</name>
    <dbReference type="NCBI Taxonomy" id="105984"/>
    <lineage>
        <taxon>Eukaryota</taxon>
        <taxon>Fungi</taxon>
        <taxon>Dikarya</taxon>
        <taxon>Basidiomycota</taxon>
        <taxon>Agaricomycotina</taxon>
        <taxon>Tremellomycetes</taxon>
        <taxon>Trichosporonales</taxon>
        <taxon>Trichosporonaceae</taxon>
        <taxon>Apiotrichum</taxon>
    </lineage>
</organism>
<dbReference type="EMBL" id="RSCE01000002">
    <property type="protein sequence ID" value="RSH86399.1"/>
    <property type="molecule type" value="Genomic_DNA"/>
</dbReference>
<accession>A0A427Y5M6</accession>
<protein>
    <recommendedName>
        <fullName evidence="3">Tetratricopeptide repeat protein</fullName>
    </recommendedName>
</protein>
<proteinExistence type="predicted"/>
<dbReference type="AlphaFoldDB" id="A0A427Y5M6"/>
<evidence type="ECO:0008006" key="3">
    <source>
        <dbReference type="Google" id="ProtNLM"/>
    </source>
</evidence>
<evidence type="ECO:0000313" key="2">
    <source>
        <dbReference type="Proteomes" id="UP000279236"/>
    </source>
</evidence>
<dbReference type="InterPro" id="IPR011990">
    <property type="entry name" value="TPR-like_helical_dom_sf"/>
</dbReference>
<dbReference type="SUPFAM" id="SSF48452">
    <property type="entry name" value="TPR-like"/>
    <property type="match status" value="1"/>
</dbReference>
<dbReference type="GeneID" id="39589192"/>
<reference evidence="1 2" key="1">
    <citation type="submission" date="2018-11" db="EMBL/GenBank/DDBJ databases">
        <title>Genome sequence of Apiotrichum porosum DSM 27194.</title>
        <authorList>
            <person name="Aliyu H."/>
            <person name="Gorte O."/>
            <person name="Ochsenreither K."/>
        </authorList>
    </citation>
    <scope>NUCLEOTIDE SEQUENCE [LARGE SCALE GENOMIC DNA]</scope>
    <source>
        <strain evidence="1 2">DSM 27194</strain>
    </source>
</reference>
<dbReference type="Proteomes" id="UP000279236">
    <property type="component" value="Unassembled WGS sequence"/>
</dbReference>
<dbReference type="OrthoDB" id="629492at2759"/>